<evidence type="ECO:0000313" key="3">
    <source>
        <dbReference type="Proteomes" id="UP000325517"/>
    </source>
</evidence>
<name>A0A5J6SWZ6_9BACI</name>
<keyword evidence="1" id="KW-0812">Transmembrane</keyword>
<feature type="transmembrane region" description="Helical" evidence="1">
    <location>
        <begin position="20"/>
        <end position="39"/>
    </location>
</feature>
<dbReference type="Pfam" id="PF12679">
    <property type="entry name" value="ABC2_membrane_2"/>
    <property type="match status" value="1"/>
</dbReference>
<dbReference type="Proteomes" id="UP000325517">
    <property type="component" value="Chromosome"/>
</dbReference>
<dbReference type="OrthoDB" id="8613028at2"/>
<evidence type="ECO:0000313" key="2">
    <source>
        <dbReference type="EMBL" id="QFG00898.1"/>
    </source>
</evidence>
<feature type="transmembrane region" description="Helical" evidence="1">
    <location>
        <begin position="199"/>
        <end position="221"/>
    </location>
</feature>
<organism evidence="2 3">
    <name type="scientific">Psychrobacillus glaciei</name>
    <dbReference type="NCBI Taxonomy" id="2283160"/>
    <lineage>
        <taxon>Bacteria</taxon>
        <taxon>Bacillati</taxon>
        <taxon>Bacillota</taxon>
        <taxon>Bacilli</taxon>
        <taxon>Bacillales</taxon>
        <taxon>Bacillaceae</taxon>
        <taxon>Psychrobacillus</taxon>
    </lineage>
</organism>
<accession>A0A5J6SWZ6</accession>
<evidence type="ECO:0000256" key="1">
    <source>
        <dbReference type="SAM" id="Phobius"/>
    </source>
</evidence>
<dbReference type="GO" id="GO:0005886">
    <property type="term" value="C:plasma membrane"/>
    <property type="evidence" value="ECO:0007669"/>
    <property type="project" value="UniProtKB-SubCell"/>
</dbReference>
<proteinExistence type="predicted"/>
<dbReference type="KEGG" id="psyo:PB01_20030"/>
<sequence>MLNLIRNEWLKLWSKKATWVMVVLVALLMIGFAGINKWINNQSESRVDWKQDSQEKITTSEGQLAIPNLTKDQKQQFKESIEVEKYRLEHNIAPIDLDEEKYFISDIPGMLSIITLFTVVVAAGIVASEFSQGTIKMLLTRPVKRWKILTSKLITVGIFAIVMTMVLFIVGVISGYIFFDSIGGKELELVNGQIVVVSFWGRLLLLTGLSLINVFVIGTLAFMIGSVFRSSSLAIGISIFLMFMGVNIVMILSRFEFVKYVLFANTNLSQYIGNNHPMIEGQTMLFSIAVILVYVIVFLVISYWSFTKRDVTA</sequence>
<keyword evidence="1" id="KW-0472">Membrane</keyword>
<reference evidence="2 3" key="1">
    <citation type="submission" date="2018-07" db="EMBL/GenBank/DDBJ databases">
        <title>Complete genome sequence of Psychrobacillus sp. PB01, isolated from iceberg, and comparative genome analysis of Psychrobacillus strains.</title>
        <authorList>
            <person name="Lee P.C."/>
        </authorList>
    </citation>
    <scope>NUCLEOTIDE SEQUENCE [LARGE SCALE GENOMIC DNA]</scope>
    <source>
        <strain evidence="2 3">PB01</strain>
    </source>
</reference>
<feature type="transmembrane region" description="Helical" evidence="1">
    <location>
        <begin position="284"/>
        <end position="306"/>
    </location>
</feature>
<dbReference type="AlphaFoldDB" id="A0A5J6SWZ6"/>
<keyword evidence="3" id="KW-1185">Reference proteome</keyword>
<dbReference type="GO" id="GO:0140359">
    <property type="term" value="F:ABC-type transporter activity"/>
    <property type="evidence" value="ECO:0007669"/>
    <property type="project" value="InterPro"/>
</dbReference>
<dbReference type="PANTHER" id="PTHR37305:SF1">
    <property type="entry name" value="MEMBRANE PROTEIN"/>
    <property type="match status" value="1"/>
</dbReference>
<gene>
    <name evidence="2" type="ORF">PB01_20030</name>
</gene>
<dbReference type="PANTHER" id="PTHR37305">
    <property type="entry name" value="INTEGRAL MEMBRANE PROTEIN-RELATED"/>
    <property type="match status" value="1"/>
</dbReference>
<protein>
    <submittedName>
        <fullName evidence="2">ABC transporter permease</fullName>
    </submittedName>
</protein>
<feature type="transmembrane region" description="Helical" evidence="1">
    <location>
        <begin position="110"/>
        <end position="132"/>
    </location>
</feature>
<feature type="transmembrane region" description="Helical" evidence="1">
    <location>
        <begin position="153"/>
        <end position="179"/>
    </location>
</feature>
<feature type="transmembrane region" description="Helical" evidence="1">
    <location>
        <begin position="233"/>
        <end position="253"/>
    </location>
</feature>
<dbReference type="EMBL" id="CP031223">
    <property type="protein sequence ID" value="QFG00898.1"/>
    <property type="molecule type" value="Genomic_DNA"/>
</dbReference>
<dbReference type="RefSeq" id="WP_151701766.1">
    <property type="nucleotide sequence ID" value="NZ_CP031223.1"/>
</dbReference>
<keyword evidence="1" id="KW-1133">Transmembrane helix</keyword>